<gene>
    <name evidence="1" type="ORF">BV25DRAFT_190053</name>
</gene>
<evidence type="ECO:0000313" key="2">
    <source>
        <dbReference type="Proteomes" id="UP000814140"/>
    </source>
</evidence>
<proteinExistence type="predicted"/>
<organism evidence="1 2">
    <name type="scientific">Artomyces pyxidatus</name>
    <dbReference type="NCBI Taxonomy" id="48021"/>
    <lineage>
        <taxon>Eukaryota</taxon>
        <taxon>Fungi</taxon>
        <taxon>Dikarya</taxon>
        <taxon>Basidiomycota</taxon>
        <taxon>Agaricomycotina</taxon>
        <taxon>Agaricomycetes</taxon>
        <taxon>Russulales</taxon>
        <taxon>Auriscalpiaceae</taxon>
        <taxon>Artomyces</taxon>
    </lineage>
</organism>
<comment type="caution">
    <text evidence="1">The sequence shown here is derived from an EMBL/GenBank/DDBJ whole genome shotgun (WGS) entry which is preliminary data.</text>
</comment>
<reference evidence="1" key="2">
    <citation type="journal article" date="2022" name="New Phytol.">
        <title>Evolutionary transition to the ectomycorrhizal habit in the genomes of a hyperdiverse lineage of mushroom-forming fungi.</title>
        <authorList>
            <person name="Looney B."/>
            <person name="Miyauchi S."/>
            <person name="Morin E."/>
            <person name="Drula E."/>
            <person name="Courty P.E."/>
            <person name="Kohler A."/>
            <person name="Kuo A."/>
            <person name="LaButti K."/>
            <person name="Pangilinan J."/>
            <person name="Lipzen A."/>
            <person name="Riley R."/>
            <person name="Andreopoulos W."/>
            <person name="He G."/>
            <person name="Johnson J."/>
            <person name="Nolan M."/>
            <person name="Tritt A."/>
            <person name="Barry K.W."/>
            <person name="Grigoriev I.V."/>
            <person name="Nagy L.G."/>
            <person name="Hibbett D."/>
            <person name="Henrissat B."/>
            <person name="Matheny P.B."/>
            <person name="Labbe J."/>
            <person name="Martin F.M."/>
        </authorList>
    </citation>
    <scope>NUCLEOTIDE SEQUENCE</scope>
    <source>
        <strain evidence="1">HHB10654</strain>
    </source>
</reference>
<dbReference type="Proteomes" id="UP000814140">
    <property type="component" value="Unassembled WGS sequence"/>
</dbReference>
<keyword evidence="2" id="KW-1185">Reference proteome</keyword>
<dbReference type="EMBL" id="MU277197">
    <property type="protein sequence ID" value="KAI0064802.1"/>
    <property type="molecule type" value="Genomic_DNA"/>
</dbReference>
<name>A0ACB8T8G1_9AGAM</name>
<protein>
    <submittedName>
        <fullName evidence="1">Uncharacterized protein</fullName>
    </submittedName>
</protein>
<accession>A0ACB8T8G1</accession>
<sequence>MFVVTSTMYTIASLRIVLHLNIEKDAAVFDYQTIIRQLVDQYSPTLNFILGDAIVAWRAWVIWDRSYRVLIVPIMLLVGTTGVVAAELVLGVRFALATKAPTWWLDWPLNPSKGYYPHSVIMHSVSIMLTLCTNFLVTSLIGYRAWIHHRTTSVYNIRVGRDRTWVVLLILVESGALYCCIWIAYLPVAWNYDGNSSLAFNILDSAVAQIIVIYPMLIIVLCNLQRSYHDIVKAPDIRRPQVSPLHPARHTNDHSGDVFVVSRETYTSHPVPDMRAATILDVAPSMPIRLPSFIDISASSVDLASDLIPCKLEPSPLCLRSSLLVGDVGVIEAHHLTADDI</sequence>
<reference evidence="1" key="1">
    <citation type="submission" date="2021-03" db="EMBL/GenBank/DDBJ databases">
        <authorList>
            <consortium name="DOE Joint Genome Institute"/>
            <person name="Ahrendt S."/>
            <person name="Looney B.P."/>
            <person name="Miyauchi S."/>
            <person name="Morin E."/>
            <person name="Drula E."/>
            <person name="Courty P.E."/>
            <person name="Chicoki N."/>
            <person name="Fauchery L."/>
            <person name="Kohler A."/>
            <person name="Kuo A."/>
            <person name="Labutti K."/>
            <person name="Pangilinan J."/>
            <person name="Lipzen A."/>
            <person name="Riley R."/>
            <person name="Andreopoulos W."/>
            <person name="He G."/>
            <person name="Johnson J."/>
            <person name="Barry K.W."/>
            <person name="Grigoriev I.V."/>
            <person name="Nagy L."/>
            <person name="Hibbett D."/>
            <person name="Henrissat B."/>
            <person name="Matheny P.B."/>
            <person name="Labbe J."/>
            <person name="Martin F."/>
        </authorList>
    </citation>
    <scope>NUCLEOTIDE SEQUENCE</scope>
    <source>
        <strain evidence="1">HHB10654</strain>
    </source>
</reference>
<evidence type="ECO:0000313" key="1">
    <source>
        <dbReference type="EMBL" id="KAI0064802.1"/>
    </source>
</evidence>